<dbReference type="AlphaFoldDB" id="A0AAW6U5T6"/>
<dbReference type="Proteomes" id="UP001431776">
    <property type="component" value="Unassembled WGS sequence"/>
</dbReference>
<protein>
    <submittedName>
        <fullName evidence="1">Uncharacterized protein</fullName>
    </submittedName>
</protein>
<name>A0AAW6U5T6_9BACT</name>
<keyword evidence="2" id="KW-1185">Reference proteome</keyword>
<organism evidence="1 2">
    <name type="scientific">Anaerobaca lacustris</name>
    <dbReference type="NCBI Taxonomy" id="3044600"/>
    <lineage>
        <taxon>Bacteria</taxon>
        <taxon>Pseudomonadati</taxon>
        <taxon>Planctomycetota</taxon>
        <taxon>Phycisphaerae</taxon>
        <taxon>Sedimentisphaerales</taxon>
        <taxon>Anaerobacaceae</taxon>
        <taxon>Anaerobaca</taxon>
    </lineage>
</organism>
<sequence length="178" mass="18117">MRSELGFVRRCGLLLVALLMAVGLGLGCGKGGDGTTDDGNSAGGGGPAGRDGVVAGHVSFTIDGTQYSGTTCIANSFPGENSTSITSGADEGEWSLMLEIPGTAAGTFDEKAGATCSFVKPPFNMYDSEAVTITVSSYGKAGGSVKGTFSGMLVDQLDSTRKPITDGTFTAQRHRDVE</sequence>
<dbReference type="RefSeq" id="WP_349246873.1">
    <property type="nucleotide sequence ID" value="NZ_JASCXX010000037.1"/>
</dbReference>
<evidence type="ECO:0000313" key="1">
    <source>
        <dbReference type="EMBL" id="MDI6451466.1"/>
    </source>
</evidence>
<reference evidence="1" key="1">
    <citation type="submission" date="2023-05" db="EMBL/GenBank/DDBJ databases">
        <title>Anaerotaeda fermentans gen. nov., sp. nov., a novel anaerobic planctomycete of the new family within the order Sedimentisphaerales isolated from Taman Peninsula, Russia.</title>
        <authorList>
            <person name="Khomyakova M.A."/>
            <person name="Merkel A.Y."/>
            <person name="Slobodkin A.I."/>
        </authorList>
    </citation>
    <scope>NUCLEOTIDE SEQUENCE</scope>
    <source>
        <strain evidence="1">M17dextr</strain>
    </source>
</reference>
<accession>A0AAW6U5T6</accession>
<dbReference type="EMBL" id="JASCXX010000037">
    <property type="protein sequence ID" value="MDI6451466.1"/>
    <property type="molecule type" value="Genomic_DNA"/>
</dbReference>
<dbReference type="PROSITE" id="PS51257">
    <property type="entry name" value="PROKAR_LIPOPROTEIN"/>
    <property type="match status" value="1"/>
</dbReference>
<gene>
    <name evidence="1" type="ORF">QJ522_20555</name>
</gene>
<proteinExistence type="predicted"/>
<evidence type="ECO:0000313" key="2">
    <source>
        <dbReference type="Proteomes" id="UP001431776"/>
    </source>
</evidence>
<comment type="caution">
    <text evidence="1">The sequence shown here is derived from an EMBL/GenBank/DDBJ whole genome shotgun (WGS) entry which is preliminary data.</text>
</comment>